<dbReference type="Pfam" id="PF12625">
    <property type="entry name" value="Arabinose_bd"/>
    <property type="match status" value="1"/>
</dbReference>
<dbReference type="PROSITE" id="PS01124">
    <property type="entry name" value="HTH_ARAC_FAMILY_2"/>
    <property type="match status" value="1"/>
</dbReference>
<dbReference type="GO" id="GO:0000976">
    <property type="term" value="F:transcription cis-regulatory region binding"/>
    <property type="evidence" value="ECO:0007669"/>
    <property type="project" value="TreeGrafter"/>
</dbReference>
<dbReference type="GO" id="GO:0005829">
    <property type="term" value="C:cytosol"/>
    <property type="evidence" value="ECO:0007669"/>
    <property type="project" value="TreeGrafter"/>
</dbReference>
<keyword evidence="7" id="KW-1185">Reference proteome</keyword>
<feature type="domain" description="HTH araC/xylS-type" evidence="5">
    <location>
        <begin position="267"/>
        <end position="366"/>
    </location>
</feature>
<dbReference type="Gene3D" id="1.10.10.60">
    <property type="entry name" value="Homeodomain-like"/>
    <property type="match status" value="1"/>
</dbReference>
<dbReference type="Pfam" id="PF12833">
    <property type="entry name" value="HTH_18"/>
    <property type="match status" value="1"/>
</dbReference>
<protein>
    <submittedName>
        <fullName evidence="6">AraC family transcriptional regulator</fullName>
    </submittedName>
</protein>
<dbReference type="InterPro" id="IPR018060">
    <property type="entry name" value="HTH_AraC"/>
</dbReference>
<evidence type="ECO:0000256" key="1">
    <source>
        <dbReference type="ARBA" id="ARBA00023015"/>
    </source>
</evidence>
<keyword evidence="2" id="KW-0238">DNA-binding</keyword>
<evidence type="ECO:0000259" key="5">
    <source>
        <dbReference type="PROSITE" id="PS01124"/>
    </source>
</evidence>
<dbReference type="Proteomes" id="UP000292120">
    <property type="component" value="Unassembled WGS sequence"/>
</dbReference>
<evidence type="ECO:0000256" key="4">
    <source>
        <dbReference type="SAM" id="MobiDB-lite"/>
    </source>
</evidence>
<organism evidence="6 7">
    <name type="scientific">Aquabacterium lacunae</name>
    <dbReference type="NCBI Taxonomy" id="2528630"/>
    <lineage>
        <taxon>Bacteria</taxon>
        <taxon>Pseudomonadati</taxon>
        <taxon>Pseudomonadota</taxon>
        <taxon>Betaproteobacteria</taxon>
        <taxon>Burkholderiales</taxon>
        <taxon>Aquabacterium</taxon>
    </lineage>
</organism>
<comment type="caution">
    <text evidence="6">The sequence shown here is derived from an EMBL/GenBank/DDBJ whole genome shotgun (WGS) entry which is preliminary data.</text>
</comment>
<gene>
    <name evidence="6" type="ORF">EYS42_07895</name>
</gene>
<evidence type="ECO:0000313" key="6">
    <source>
        <dbReference type="EMBL" id="TBO31164.1"/>
    </source>
</evidence>
<sequence>MPAWNASDTSQPGAAAARWPGRTSLSTAALMRLVQRDTVHGTLPRALLVVLAEHLHARGLPASPLIDADLWPLEQEPLGRLPVERFCRLLTRAALRLQDEHLGLQLGQSMQVHQLGALGYLLQASARLGDALLQVQQYHRLLHDLNPIEARVSGDRFMLCWGVAHGRPGPLFDEAGVAGIVSLGRRLCQQPPRLLSVDFVNPPPTDAGPHQAFFQCPVRWAQAETRIVLPLADLDQPLRQADARLQALMSHQLAPALATLGQAEDLSARIRPVVVHLARQGLPTLPAVAAALKCSPRALERRLKAQGLGFRTLMADTLRDEAIRLLGNPALSVARAGELLGYSECSAFTRAFKAWTGLGPSAWREQAESRQSSIDANLTN</sequence>
<dbReference type="GO" id="GO:0003700">
    <property type="term" value="F:DNA-binding transcription factor activity"/>
    <property type="evidence" value="ECO:0007669"/>
    <property type="project" value="InterPro"/>
</dbReference>
<dbReference type="InterPro" id="IPR009057">
    <property type="entry name" value="Homeodomain-like_sf"/>
</dbReference>
<reference evidence="6 7" key="1">
    <citation type="submission" date="2019-02" db="EMBL/GenBank/DDBJ databases">
        <title>Aquabacterium sp. strain KMB7.</title>
        <authorList>
            <person name="Chen W.-M."/>
        </authorList>
    </citation>
    <scope>NUCLEOTIDE SEQUENCE [LARGE SCALE GENOMIC DNA]</scope>
    <source>
        <strain evidence="6 7">KMB7</strain>
    </source>
</reference>
<dbReference type="PANTHER" id="PTHR47894:SF1">
    <property type="entry name" value="HTH-TYPE TRANSCRIPTIONAL REGULATOR VQSM"/>
    <property type="match status" value="1"/>
</dbReference>
<dbReference type="SMART" id="SM00342">
    <property type="entry name" value="HTH_ARAC"/>
    <property type="match status" value="1"/>
</dbReference>
<feature type="compositionally biased region" description="Polar residues" evidence="4">
    <location>
        <begin position="1"/>
        <end position="12"/>
    </location>
</feature>
<evidence type="ECO:0000256" key="2">
    <source>
        <dbReference type="ARBA" id="ARBA00023125"/>
    </source>
</evidence>
<dbReference type="AlphaFoldDB" id="A0A4Q9GYQ3"/>
<evidence type="ECO:0000313" key="7">
    <source>
        <dbReference type="Proteomes" id="UP000292120"/>
    </source>
</evidence>
<feature type="region of interest" description="Disordered" evidence="4">
    <location>
        <begin position="1"/>
        <end position="20"/>
    </location>
</feature>
<evidence type="ECO:0000256" key="3">
    <source>
        <dbReference type="ARBA" id="ARBA00023163"/>
    </source>
</evidence>
<accession>A0A4Q9GYQ3</accession>
<dbReference type="RefSeq" id="WP_130967560.1">
    <property type="nucleotide sequence ID" value="NZ_SIXI01000003.1"/>
</dbReference>
<dbReference type="PANTHER" id="PTHR47894">
    <property type="entry name" value="HTH-TYPE TRANSCRIPTIONAL REGULATOR GADX"/>
    <property type="match status" value="1"/>
</dbReference>
<proteinExistence type="predicted"/>
<dbReference type="SUPFAM" id="SSF46689">
    <property type="entry name" value="Homeodomain-like"/>
    <property type="match status" value="1"/>
</dbReference>
<keyword evidence="3" id="KW-0804">Transcription</keyword>
<name>A0A4Q9GYQ3_9BURK</name>
<keyword evidence="1" id="KW-0805">Transcription regulation</keyword>
<dbReference type="OrthoDB" id="6506763at2"/>
<dbReference type="InterPro" id="IPR032687">
    <property type="entry name" value="AraC-type_N"/>
</dbReference>
<dbReference type="EMBL" id="SIXI01000003">
    <property type="protein sequence ID" value="TBO31164.1"/>
    <property type="molecule type" value="Genomic_DNA"/>
</dbReference>